<evidence type="ECO:0000256" key="4">
    <source>
        <dbReference type="SAM" id="Coils"/>
    </source>
</evidence>
<keyword evidence="4" id="KW-0175">Coiled coil</keyword>
<dbReference type="GO" id="GO:0000978">
    <property type="term" value="F:RNA polymerase II cis-regulatory region sequence-specific DNA binding"/>
    <property type="evidence" value="ECO:0007669"/>
    <property type="project" value="TreeGrafter"/>
</dbReference>
<dbReference type="AlphaFoldDB" id="A0A814NHX1"/>
<evidence type="ECO:0000313" key="8">
    <source>
        <dbReference type="EMBL" id="CAF1037326.1"/>
    </source>
</evidence>
<dbReference type="Proteomes" id="UP000663854">
    <property type="component" value="Unassembled WGS sequence"/>
</dbReference>
<dbReference type="Proteomes" id="UP000663889">
    <property type="component" value="Unassembled WGS sequence"/>
</dbReference>
<evidence type="ECO:0000256" key="5">
    <source>
        <dbReference type="SAM" id="MobiDB-lite"/>
    </source>
</evidence>
<dbReference type="EMBL" id="CAJNOO010001081">
    <property type="protein sequence ID" value="CAF1092346.1"/>
    <property type="molecule type" value="Genomic_DNA"/>
</dbReference>
<dbReference type="PROSITE" id="PS00036">
    <property type="entry name" value="BZIP_BASIC"/>
    <property type="match status" value="1"/>
</dbReference>
<feature type="compositionally biased region" description="Polar residues" evidence="5">
    <location>
        <begin position="146"/>
        <end position="171"/>
    </location>
</feature>
<comment type="caution">
    <text evidence="9">The sequence shown here is derived from an EMBL/GenBank/DDBJ whole genome shotgun (WGS) entry which is preliminary data.</text>
</comment>
<dbReference type="EMBL" id="CAJNOL010000545">
    <property type="protein sequence ID" value="CAF1110683.1"/>
    <property type="molecule type" value="Genomic_DNA"/>
</dbReference>
<dbReference type="InterPro" id="IPR004827">
    <property type="entry name" value="bZIP"/>
</dbReference>
<evidence type="ECO:0000313" key="11">
    <source>
        <dbReference type="EMBL" id="CAF1112183.1"/>
    </source>
</evidence>
<sequence>MGDHNRNDHELNFPFIAQNETIDTTRINMSIIAQPSSRPNTLSIDGQRNSNTALFTPGDYTNLLLSTPELDNRLRGYTTPDLINAFVMSTSNVGQPSLGAHMLEEIVPNHIDNNNHPILSTMTSFDPTTYKIVSNTDNRQHENISTYHSNRSNSQTSPYNPSISSLTMDNESSNSTTPSSPLSMNQQYPRVKDELQHVPSIRTKHHGEPNDVVRKEKKRERNRQAAQKCRTRKLTRIAELQKRVNELQGKNKDLSNVAECLKSDITSLEKKLCDHHAQGCVLMNGSML</sequence>
<evidence type="ECO:0000256" key="3">
    <source>
        <dbReference type="ARBA" id="ARBA00023163"/>
    </source>
</evidence>
<keyword evidence="16" id="KW-1185">Reference proteome</keyword>
<dbReference type="GO" id="GO:0042127">
    <property type="term" value="P:regulation of cell population proliferation"/>
    <property type="evidence" value="ECO:0007669"/>
    <property type="project" value="TreeGrafter"/>
</dbReference>
<dbReference type="Pfam" id="PF00170">
    <property type="entry name" value="bZIP_1"/>
    <property type="match status" value="1"/>
</dbReference>
<dbReference type="GO" id="GO:0000981">
    <property type="term" value="F:DNA-binding transcription factor activity, RNA polymerase II-specific"/>
    <property type="evidence" value="ECO:0007669"/>
    <property type="project" value="TreeGrafter"/>
</dbReference>
<dbReference type="EMBL" id="CAJOBE010007658">
    <property type="protein sequence ID" value="CAF4042397.1"/>
    <property type="molecule type" value="Genomic_DNA"/>
</dbReference>
<gene>
    <name evidence="15" type="ORF">FNK824_LOCUS28251</name>
    <name evidence="14" type="ORF">JBS370_LOCUS25177</name>
    <name evidence="10" type="ORF">JXQ802_LOCUS19683</name>
    <name evidence="11" type="ORF">JXQ802_LOCUS19756</name>
    <name evidence="13" type="ORF">OTI717_LOCUS11216</name>
    <name evidence="7" type="ORF">PYM288_LOCUS7858</name>
    <name evidence="9" type="ORF">RFH988_LOCUS18873</name>
    <name evidence="8" type="ORF">SEV965_LOCUS12639</name>
    <name evidence="12" type="ORF">ZHD862_LOCUS23793</name>
</gene>
<dbReference type="GO" id="GO:0051726">
    <property type="term" value="P:regulation of cell cycle"/>
    <property type="evidence" value="ECO:0007669"/>
    <property type="project" value="TreeGrafter"/>
</dbReference>
<dbReference type="PROSITE" id="PS50217">
    <property type="entry name" value="BZIP"/>
    <property type="match status" value="1"/>
</dbReference>
<dbReference type="Proteomes" id="UP000663874">
    <property type="component" value="Unassembled WGS sequence"/>
</dbReference>
<dbReference type="Proteomes" id="UP000663823">
    <property type="component" value="Unassembled WGS sequence"/>
</dbReference>
<evidence type="ECO:0000313" key="7">
    <source>
        <dbReference type="EMBL" id="CAF0867298.1"/>
    </source>
</evidence>
<dbReference type="InterPro" id="IPR050946">
    <property type="entry name" value="AP-1_TF_bZIP"/>
</dbReference>
<evidence type="ECO:0000313" key="15">
    <source>
        <dbReference type="EMBL" id="CAF4042397.1"/>
    </source>
</evidence>
<evidence type="ECO:0000313" key="14">
    <source>
        <dbReference type="EMBL" id="CAF3980958.1"/>
    </source>
</evidence>
<organism evidence="9 17">
    <name type="scientific">Rotaria sordida</name>
    <dbReference type="NCBI Taxonomy" id="392033"/>
    <lineage>
        <taxon>Eukaryota</taxon>
        <taxon>Metazoa</taxon>
        <taxon>Spiralia</taxon>
        <taxon>Gnathifera</taxon>
        <taxon>Rotifera</taxon>
        <taxon>Eurotatoria</taxon>
        <taxon>Bdelloidea</taxon>
        <taxon>Philodinida</taxon>
        <taxon>Philodinidae</taxon>
        <taxon>Rotaria</taxon>
    </lineage>
</organism>
<dbReference type="Proteomes" id="UP000663864">
    <property type="component" value="Unassembled WGS sequence"/>
</dbReference>
<dbReference type="OrthoDB" id="2187714at2759"/>
<feature type="region of interest" description="Disordered" evidence="5">
    <location>
        <begin position="199"/>
        <end position="225"/>
    </location>
</feature>
<evidence type="ECO:0000313" key="16">
    <source>
        <dbReference type="Proteomes" id="UP000663870"/>
    </source>
</evidence>
<dbReference type="EMBL" id="CAJNOL010000549">
    <property type="protein sequence ID" value="CAF1112183.1"/>
    <property type="molecule type" value="Genomic_DNA"/>
</dbReference>
<dbReference type="EMBL" id="CAJNOU010000577">
    <property type="protein sequence ID" value="CAF1037326.1"/>
    <property type="molecule type" value="Genomic_DNA"/>
</dbReference>
<evidence type="ECO:0000256" key="2">
    <source>
        <dbReference type="ARBA" id="ARBA00023125"/>
    </source>
</evidence>
<evidence type="ECO:0000259" key="6">
    <source>
        <dbReference type="PROSITE" id="PS50217"/>
    </source>
</evidence>
<feature type="domain" description="BZIP" evidence="6">
    <location>
        <begin position="212"/>
        <end position="275"/>
    </location>
</feature>
<keyword evidence="1" id="KW-0805">Transcription regulation</keyword>
<dbReference type="Gene3D" id="1.20.5.170">
    <property type="match status" value="1"/>
</dbReference>
<keyword evidence="2" id="KW-0238">DNA-binding</keyword>
<evidence type="ECO:0000256" key="1">
    <source>
        <dbReference type="ARBA" id="ARBA00023015"/>
    </source>
</evidence>
<dbReference type="GO" id="GO:0005667">
    <property type="term" value="C:transcription regulator complex"/>
    <property type="evidence" value="ECO:0007669"/>
    <property type="project" value="TreeGrafter"/>
</dbReference>
<evidence type="ECO:0000313" key="13">
    <source>
        <dbReference type="EMBL" id="CAF3680946.1"/>
    </source>
</evidence>
<dbReference type="Proteomes" id="UP000663836">
    <property type="component" value="Unassembled WGS sequence"/>
</dbReference>
<dbReference type="CDD" id="cd14696">
    <property type="entry name" value="bZIP_Jun"/>
    <property type="match status" value="1"/>
</dbReference>
<dbReference type="PANTHER" id="PTHR11462">
    <property type="entry name" value="JUN TRANSCRIPTION FACTOR-RELATED"/>
    <property type="match status" value="1"/>
</dbReference>
<evidence type="ECO:0000313" key="9">
    <source>
        <dbReference type="EMBL" id="CAF1092346.1"/>
    </source>
</evidence>
<feature type="compositionally biased region" description="Low complexity" evidence="5">
    <location>
        <begin position="172"/>
        <end position="183"/>
    </location>
</feature>
<dbReference type="EMBL" id="CAJNOH010000100">
    <property type="protein sequence ID" value="CAF0867298.1"/>
    <property type="molecule type" value="Genomic_DNA"/>
</dbReference>
<proteinExistence type="predicted"/>
<dbReference type="SMART" id="SM00338">
    <property type="entry name" value="BRLZ"/>
    <property type="match status" value="1"/>
</dbReference>
<dbReference type="Proteomes" id="UP000663882">
    <property type="component" value="Unassembled WGS sequence"/>
</dbReference>
<protein>
    <recommendedName>
        <fullName evidence="6">BZIP domain-containing protein</fullName>
    </recommendedName>
</protein>
<dbReference type="EMBL" id="CAJOBD010004112">
    <property type="protein sequence ID" value="CAF3980958.1"/>
    <property type="molecule type" value="Genomic_DNA"/>
</dbReference>
<dbReference type="EMBL" id="CAJNOT010001572">
    <property type="protein sequence ID" value="CAF1219475.1"/>
    <property type="molecule type" value="Genomic_DNA"/>
</dbReference>
<dbReference type="EMBL" id="CAJOAX010001057">
    <property type="protein sequence ID" value="CAF3680946.1"/>
    <property type="molecule type" value="Genomic_DNA"/>
</dbReference>
<dbReference type="InterPro" id="IPR046347">
    <property type="entry name" value="bZIP_sf"/>
</dbReference>
<dbReference type="PANTHER" id="PTHR11462:SF35">
    <property type="entry name" value="TRANSCRIPTION FACTOR JRA"/>
    <property type="match status" value="1"/>
</dbReference>
<feature type="coiled-coil region" evidence="4">
    <location>
        <begin position="230"/>
        <end position="271"/>
    </location>
</feature>
<evidence type="ECO:0000313" key="17">
    <source>
        <dbReference type="Proteomes" id="UP000663882"/>
    </source>
</evidence>
<evidence type="ECO:0000313" key="10">
    <source>
        <dbReference type="EMBL" id="CAF1110683.1"/>
    </source>
</evidence>
<dbReference type="SUPFAM" id="SSF57959">
    <property type="entry name" value="Leucine zipper domain"/>
    <property type="match status" value="1"/>
</dbReference>
<name>A0A814NHX1_9BILA</name>
<reference evidence="9" key="1">
    <citation type="submission" date="2021-02" db="EMBL/GenBank/DDBJ databases">
        <authorList>
            <person name="Nowell W R."/>
        </authorList>
    </citation>
    <scope>NUCLEOTIDE SEQUENCE</scope>
</reference>
<evidence type="ECO:0000313" key="12">
    <source>
        <dbReference type="EMBL" id="CAF1219475.1"/>
    </source>
</evidence>
<keyword evidence="3" id="KW-0804">Transcription</keyword>
<accession>A0A814NHX1</accession>
<dbReference type="Proteomes" id="UP000663870">
    <property type="component" value="Unassembled WGS sequence"/>
</dbReference>
<feature type="region of interest" description="Disordered" evidence="5">
    <location>
        <begin position="146"/>
        <end position="185"/>
    </location>
</feature>